<evidence type="ECO:0000256" key="1">
    <source>
        <dbReference type="SAM" id="Coils"/>
    </source>
</evidence>
<keyword evidence="3" id="KW-0732">Signal</keyword>
<evidence type="ECO:0000313" key="4">
    <source>
        <dbReference type="EMBL" id="KAG6436090.1"/>
    </source>
</evidence>
<accession>A0A8X8YQV7</accession>
<proteinExistence type="predicted"/>
<reference evidence="4" key="1">
    <citation type="submission" date="2018-01" db="EMBL/GenBank/DDBJ databases">
        <authorList>
            <person name="Mao J.F."/>
        </authorList>
    </citation>
    <scope>NUCLEOTIDE SEQUENCE</scope>
    <source>
        <strain evidence="4">Huo1</strain>
        <tissue evidence="4">Leaf</tissue>
    </source>
</reference>
<feature type="coiled-coil region" evidence="1">
    <location>
        <begin position="82"/>
        <end position="109"/>
    </location>
</feature>
<feature type="signal peptide" evidence="3">
    <location>
        <begin position="1"/>
        <end position="16"/>
    </location>
</feature>
<gene>
    <name evidence="4" type="ORF">SASPL_100972</name>
</gene>
<name>A0A8X8YQV7_SALSN</name>
<dbReference type="EMBL" id="PNBA02000001">
    <property type="protein sequence ID" value="KAG6436090.1"/>
    <property type="molecule type" value="Genomic_DNA"/>
</dbReference>
<comment type="caution">
    <text evidence="4">The sequence shown here is derived from an EMBL/GenBank/DDBJ whole genome shotgun (WGS) entry which is preliminary data.</text>
</comment>
<dbReference type="PANTHER" id="PTHR34564:SF3">
    <property type="entry name" value="PEPTIDYL-PROLYL CIS-TRANS ISOMERASE G"/>
    <property type="match status" value="1"/>
</dbReference>
<feature type="compositionally biased region" description="Polar residues" evidence="2">
    <location>
        <begin position="30"/>
        <end position="39"/>
    </location>
</feature>
<organism evidence="4">
    <name type="scientific">Salvia splendens</name>
    <name type="common">Scarlet sage</name>
    <dbReference type="NCBI Taxonomy" id="180675"/>
    <lineage>
        <taxon>Eukaryota</taxon>
        <taxon>Viridiplantae</taxon>
        <taxon>Streptophyta</taxon>
        <taxon>Embryophyta</taxon>
        <taxon>Tracheophyta</taxon>
        <taxon>Spermatophyta</taxon>
        <taxon>Magnoliopsida</taxon>
        <taxon>eudicotyledons</taxon>
        <taxon>Gunneridae</taxon>
        <taxon>Pentapetalae</taxon>
        <taxon>asterids</taxon>
        <taxon>lamiids</taxon>
        <taxon>Lamiales</taxon>
        <taxon>Lamiaceae</taxon>
        <taxon>Nepetoideae</taxon>
        <taxon>Mentheae</taxon>
        <taxon>Salviinae</taxon>
        <taxon>Salvia</taxon>
        <taxon>Salvia subgen. Calosphace</taxon>
        <taxon>core Calosphace</taxon>
    </lineage>
</organism>
<evidence type="ECO:0000256" key="3">
    <source>
        <dbReference type="SAM" id="SignalP"/>
    </source>
</evidence>
<keyword evidence="1" id="KW-0175">Coiled coil</keyword>
<feature type="compositionally biased region" description="Basic and acidic residues" evidence="2">
    <location>
        <begin position="40"/>
        <end position="50"/>
    </location>
</feature>
<reference evidence="4" key="2">
    <citation type="submission" date="2020-08" db="EMBL/GenBank/DDBJ databases">
        <title>Plant Genome Project.</title>
        <authorList>
            <person name="Zhang R.-G."/>
        </authorList>
    </citation>
    <scope>NUCLEOTIDE SEQUENCE</scope>
    <source>
        <strain evidence="4">Huo1</strain>
        <tissue evidence="4">Leaf</tissue>
    </source>
</reference>
<feature type="chain" id="PRO_5036484414" evidence="3">
    <location>
        <begin position="17"/>
        <end position="137"/>
    </location>
</feature>
<evidence type="ECO:0000313" key="5">
    <source>
        <dbReference type="Proteomes" id="UP000298416"/>
    </source>
</evidence>
<dbReference type="AlphaFoldDB" id="A0A8X8YQV7"/>
<protein>
    <submittedName>
        <fullName evidence="4">Uncharacterized protein</fullName>
    </submittedName>
</protein>
<evidence type="ECO:0000256" key="2">
    <source>
        <dbReference type="SAM" id="MobiDB-lite"/>
    </source>
</evidence>
<dbReference type="Proteomes" id="UP000298416">
    <property type="component" value="Unassembled WGS sequence"/>
</dbReference>
<feature type="region of interest" description="Disordered" evidence="2">
    <location>
        <begin position="29"/>
        <end position="50"/>
    </location>
</feature>
<dbReference type="PANTHER" id="PTHR34564">
    <property type="entry name" value="PEPTIDYL-PROLYL CIS-TRANS ISOMERASE G"/>
    <property type="match status" value="1"/>
</dbReference>
<keyword evidence="5" id="KW-1185">Reference proteome</keyword>
<sequence>MLLVCLLLILIITSQFEWRQQLVRDMDTNPAESQKQQPISKREEGVKEKHGEVRATAFTDQVPFLVYANVDRVGLMLVLQIILSQEKSIQKLNEVVKSLREQLQQCHSINETTTLNATLSSLAESIIELERQQILED</sequence>